<dbReference type="EnsemblPlants" id="OBART06G19480.1">
    <property type="protein sequence ID" value="OBART06G19480.1"/>
    <property type="gene ID" value="OBART06G19480"/>
</dbReference>
<reference evidence="3" key="2">
    <citation type="submission" date="2015-03" db="UniProtKB">
        <authorList>
            <consortium name="EnsemblPlants"/>
        </authorList>
    </citation>
    <scope>IDENTIFICATION</scope>
</reference>
<proteinExistence type="predicted"/>
<reference evidence="3" key="1">
    <citation type="journal article" date="2009" name="Rice">
        <title>De Novo Next Generation Sequencing of Plant Genomes.</title>
        <authorList>
            <person name="Rounsley S."/>
            <person name="Marri P.R."/>
            <person name="Yu Y."/>
            <person name="He R."/>
            <person name="Sisneros N."/>
            <person name="Goicoechea J.L."/>
            <person name="Lee S.J."/>
            <person name="Angelova A."/>
            <person name="Kudrna D."/>
            <person name="Luo M."/>
            <person name="Affourtit J."/>
            <person name="Desany B."/>
            <person name="Knight J."/>
            <person name="Niazi F."/>
            <person name="Egholm M."/>
            <person name="Wing R.A."/>
        </authorList>
    </citation>
    <scope>NUCLEOTIDE SEQUENCE [LARGE SCALE GENOMIC DNA]</scope>
    <source>
        <strain evidence="3">cv. IRGC 105608</strain>
    </source>
</reference>
<dbReference type="HOGENOM" id="CLU_2007421_0_0_1"/>
<feature type="transmembrane region" description="Helical" evidence="2">
    <location>
        <begin position="44"/>
        <end position="64"/>
    </location>
</feature>
<dbReference type="Gramene" id="OBART06G19480.1">
    <property type="protein sequence ID" value="OBART06G19480.1"/>
    <property type="gene ID" value="OBART06G19480"/>
</dbReference>
<keyword evidence="4" id="KW-1185">Reference proteome</keyword>
<evidence type="ECO:0000313" key="4">
    <source>
        <dbReference type="Proteomes" id="UP000026960"/>
    </source>
</evidence>
<evidence type="ECO:0000256" key="1">
    <source>
        <dbReference type="SAM" id="MobiDB-lite"/>
    </source>
</evidence>
<protein>
    <recommendedName>
        <fullName evidence="5">Bidirectional sugar transporter SWEET</fullName>
    </recommendedName>
</protein>
<dbReference type="Pfam" id="PF03083">
    <property type="entry name" value="MtN3_slv"/>
    <property type="match status" value="1"/>
</dbReference>
<keyword evidence="2" id="KW-0812">Transmembrane</keyword>
<evidence type="ECO:0008006" key="5">
    <source>
        <dbReference type="Google" id="ProtNLM"/>
    </source>
</evidence>
<evidence type="ECO:0000313" key="3">
    <source>
        <dbReference type="EnsemblPlants" id="OBART06G19480.1"/>
    </source>
</evidence>
<organism evidence="3">
    <name type="scientific">Oryza barthii</name>
    <dbReference type="NCBI Taxonomy" id="65489"/>
    <lineage>
        <taxon>Eukaryota</taxon>
        <taxon>Viridiplantae</taxon>
        <taxon>Streptophyta</taxon>
        <taxon>Embryophyta</taxon>
        <taxon>Tracheophyta</taxon>
        <taxon>Spermatophyta</taxon>
        <taxon>Magnoliopsida</taxon>
        <taxon>Liliopsida</taxon>
        <taxon>Poales</taxon>
        <taxon>Poaceae</taxon>
        <taxon>BOP clade</taxon>
        <taxon>Oryzoideae</taxon>
        <taxon>Oryzeae</taxon>
        <taxon>Oryzinae</taxon>
        <taxon>Oryza</taxon>
    </lineage>
</organism>
<feature type="transmembrane region" description="Helical" evidence="2">
    <location>
        <begin position="15"/>
        <end position="38"/>
    </location>
</feature>
<dbReference type="GO" id="GO:0016020">
    <property type="term" value="C:membrane"/>
    <property type="evidence" value="ECO:0007669"/>
    <property type="project" value="InterPro"/>
</dbReference>
<dbReference type="AlphaFoldDB" id="A0A0D3GI66"/>
<dbReference type="InterPro" id="IPR004316">
    <property type="entry name" value="SWEET_rpt"/>
</dbReference>
<dbReference type="Gene3D" id="1.20.1280.290">
    <property type="match status" value="1"/>
</dbReference>
<accession>A0A0D3GI66</accession>
<keyword evidence="2" id="KW-0472">Membrane</keyword>
<dbReference type="Proteomes" id="UP000026960">
    <property type="component" value="Chromosome 6"/>
</dbReference>
<sequence length="124" mass="13543">MFFIMTGDPDDERGVYAVLVVLFLAVLNAAIWFVYGLLKKDVFMALPNVLGFVFGAALMACTGARSHRRRCRPGGGRARDQAAGARQGGAGHPQGRRGSAGGHKANCHAEVYTIDNVLPRRWWR</sequence>
<keyword evidence="2" id="KW-1133">Transmembrane helix</keyword>
<dbReference type="PaxDb" id="65489-OBART06G19480.1"/>
<evidence type="ECO:0000256" key="2">
    <source>
        <dbReference type="SAM" id="Phobius"/>
    </source>
</evidence>
<name>A0A0D3GI66_9ORYZ</name>
<feature type="region of interest" description="Disordered" evidence="1">
    <location>
        <begin position="68"/>
        <end position="103"/>
    </location>
</feature>